<dbReference type="STRING" id="1537102.L0AWR4"/>
<reference evidence="1 2" key="1">
    <citation type="journal article" date="2012" name="BMC Genomics">
        <title>Comparative genomic analysis and phylogenetic position of Theileria equi.</title>
        <authorList>
            <person name="Kappmeyer L.S."/>
            <person name="Thiagarajan M."/>
            <person name="Herndon D.R."/>
            <person name="Ramsay J.D."/>
            <person name="Caler E."/>
            <person name="Djikeng A."/>
            <person name="Gillespie J.J."/>
            <person name="Lau A.O."/>
            <person name="Roalson E.H."/>
            <person name="Silva J.C."/>
            <person name="Silva M.G."/>
            <person name="Suarez C.E."/>
            <person name="Ueti M.W."/>
            <person name="Nene V.M."/>
            <person name="Mealey R.H."/>
            <person name="Knowles D.P."/>
            <person name="Brayton K.A."/>
        </authorList>
    </citation>
    <scope>NUCLEOTIDE SEQUENCE [LARGE SCALE GENOMIC DNA]</scope>
    <source>
        <strain evidence="1 2">WA</strain>
    </source>
</reference>
<sequence>MDGLVVDIHNRCTRICRCIQEKHLLTASTGSLKGFPGLKYCTHEVLSKNIKLSDVTWNGEKLEVLKYIDQFRDVESITTYYYSKRPAAFIRKPLLIRVKDDGYKTRWYENVGSHANKKWRRLYKYECEEYPEDYKNISNTPLYEKLKVLTCGLHLGHAVHIDTIQEKHKVHCDICLLETEVKVNEEIVNGTWVYKKRSYSSLVDGCVFVYNRRPLSFRKRSSKTWKGYFIPIQIDENVTRVSVYYWKGDCGCKNPLLLEIVGKFGYSVWLENFSKDEKTGEPKHDKWKFVNPNLPGGDLSKNNEDLKTRLDALSCIYNGTVKINLGVTICHDPQFSSAHKNRISYSYDGILNTYPPIYSHTYEPNDESNRKPFNVSEIYVMGTKQKFKGNIPPFNDVKKLIAYVSPCDKDNPLLIFVESGSSMGNKWYKKVKSDVTWDEHEGFSGDKSTIEGFFRRLSTSMTIGACNVSTSTFRIKLKLTESPVKGQPSITYYDTSSREAKDTPIIVTKDTENVPRGFFKNIHKATTNSGHFTLNRQSQAGGDIGSGTQNQIDGVEYVEVHFWNEQPNKPILVTVIRGDGQEYIRHGRGPSYGNARWILDQVEGLNEQEALDHQNCRLNNVIPIDLSDPKNIKQFHSNKKNSTCLKGISVNKFSGLSNLTSEAQTVYEVKSYKLDSGKGISRVTYKSKPTNIPPYNDPGLILNIYYWNKRQDVPLIVEFKPKAGEKSTWYENLGKDLEHKIWKPVGEKEAEKFYENHGQNLTEKFTKKLDEVNCIVHGIVQVDISRQYGKYCHDRCSPRRIKVVTLSKEKIHGYTIYEHTPADKNQNTLMVSSIVYYGKEQHLGSIGLPKEISKVKVYFPNCPGGAPVAIEIEDNGGTEIWLEKTKDNDNWKETNKDFKDTQNNSEKIRNLLNEIKQNTKACNSPKVLNVPSLPQVQTGDQNTDNVDKEDVLKKFFTDDAGDDQDVEGNLDNNEHEDEIIKTYVAQDDLLKSAIVVPNPVVDPTVHLQSSDPGFLVVTSPPGVIIDIKQDLCDKRESGYESYKSGDDDIQLVKSMDPRDSGFYRFTHFLYDGNPFKVKEVKHDRNVTDIIPKEPIYYYSVWYWKHDKDMTNPLLVEIEKDDYTYKYHAAKEKNGASWDISKSDDSLTGEPLEQKLDDLNCQLNKAVTIDLTESRKSGESYCCKNGHNRISVNSGSASSNNSDFITYYIHAITGSDHKFAKIKYYCNGDKEQRRYIKPSAWKEYITGQVYVYVYYCNGNPAVIYVRSTGISTFNGWYKRKEINNYDSDWSKILQVGHTTPEKIAGDMKCVDFGKLNDTLKGLGCQSKTCNKPSSYATQGGSSIGVASVVSTPPQVTIQLEKTKEANNQGGTTYYGYTTGTNTIKVTESPYPPGPLQGSQDFLRYEHKDSTESPFTLLKVLDDNKNDVINVQVENATLVHAYYWRHDNNGPGGTPNKALLVEVVTKDHSGNNYTYYSSNKDNKWTEYSATNSKYGLGQAELVAKLTLLNCEINDVVQIDVSKIADYYHYNTDPKHENGYTKKIKVSEVGQELLGNYTAYEHTPNSDAYIEGYDRKFNISGFTNERTPITLSNFSLPIRKAERVVVYFCKSEVTSTTTAENPILIYVPDAEDGRKWLKKKDGTWKADINLNNTTDSNIQKVVRVLDKLESKCKPPKITIKINGRGKPNGKYEYKSDSNQIVVQNGPASGISDFTEYTHKVLGREDSYFTIKEFQYNKPTTEELDPMYRVTSVSVYYWTILEQDSNWRSKSRPLLVKVTQQKPTGIGENIAYYENTGEKGNLNWQYATGDLPNQLEAKLKLLNCRLNHAVVIDVSQKDNPGYYDACENDDDNLDGSHGERMEVKKDKDDMGKLDNYQVYNHTLNNGSGIFHIVSFRDTSGSLSLPGAMIPILDVTAFKVYFCEKGESTPLLIYYKGVNYGFTGRNRNPKWYKYQNIDGISTWKQELKEAPSTIKDYKSILQVLNGLKSPCTYETASPTTPAEPGKTEAFADVASGGILTVLTGAGTYGGPLAGSAATFFAGWKLYKNFKGDPWVRQI</sequence>
<proteinExistence type="predicted"/>
<dbReference type="OrthoDB" id="361062at2759"/>
<dbReference type="EMBL" id="CP001669">
    <property type="protein sequence ID" value="AFZ80032.1"/>
    <property type="molecule type" value="Genomic_DNA"/>
</dbReference>
<name>L0AWR4_THEEQ</name>
<keyword evidence="2" id="KW-1185">Reference proteome</keyword>
<dbReference type="VEuPathDB" id="PiroplasmaDB:BEWA_028820"/>
<evidence type="ECO:0000313" key="1">
    <source>
        <dbReference type="EMBL" id="AFZ80032.1"/>
    </source>
</evidence>
<gene>
    <name evidence="1" type="ORF">BEWA_028820</name>
</gene>
<dbReference type="Proteomes" id="UP000031512">
    <property type="component" value="Chromosome 1"/>
</dbReference>
<dbReference type="KEGG" id="beq:BEWA_028820"/>
<accession>L0AWR4</accession>
<dbReference type="GeneID" id="15807219"/>
<evidence type="ECO:0000313" key="2">
    <source>
        <dbReference type="Proteomes" id="UP000031512"/>
    </source>
</evidence>
<dbReference type="RefSeq" id="XP_004829698.1">
    <property type="nucleotide sequence ID" value="XM_004829641.1"/>
</dbReference>
<protein>
    <submittedName>
        <fullName evidence="1">Uncharacterized protein</fullName>
    </submittedName>
</protein>
<organism evidence="1 2">
    <name type="scientific">Theileria equi strain WA</name>
    <dbReference type="NCBI Taxonomy" id="1537102"/>
    <lineage>
        <taxon>Eukaryota</taxon>
        <taxon>Sar</taxon>
        <taxon>Alveolata</taxon>
        <taxon>Apicomplexa</taxon>
        <taxon>Aconoidasida</taxon>
        <taxon>Piroplasmida</taxon>
        <taxon>Theileriidae</taxon>
        <taxon>Theileria</taxon>
    </lineage>
</organism>